<reference evidence="3 4" key="4">
    <citation type="journal article" date="2011" name="BMC Genomics">
        <title>RNA-Seq improves annotation of protein-coding genes in the cucumber genome.</title>
        <authorList>
            <person name="Li Z."/>
            <person name="Zhang Z."/>
            <person name="Yan P."/>
            <person name="Huang S."/>
            <person name="Fei Z."/>
            <person name="Lin K."/>
        </authorList>
    </citation>
    <scope>NUCLEOTIDE SEQUENCE [LARGE SCALE GENOMIC DNA]</scope>
    <source>
        <strain evidence="4">cv. 9930</strain>
    </source>
</reference>
<accession>A0A0A0LCJ4</accession>
<dbReference type="EMBL" id="CM002924">
    <property type="protein sequence ID" value="KGN57781.1"/>
    <property type="molecule type" value="Genomic_DNA"/>
</dbReference>
<evidence type="ECO:0000313" key="4">
    <source>
        <dbReference type="Proteomes" id="UP000029981"/>
    </source>
</evidence>
<proteinExistence type="predicted"/>
<keyword evidence="4" id="KW-1185">Reference proteome</keyword>
<reference evidence="3 4" key="3">
    <citation type="journal article" date="2010" name="BMC Genomics">
        <title>Transcriptome sequencing and comparative analysis of cucumber flowers with different sex types.</title>
        <authorList>
            <person name="Guo S."/>
            <person name="Zheng Y."/>
            <person name="Joung J.G."/>
            <person name="Liu S."/>
            <person name="Zhang Z."/>
            <person name="Crasta O.R."/>
            <person name="Sobral B.W."/>
            <person name="Xu Y."/>
            <person name="Huang S."/>
            <person name="Fei Z."/>
        </authorList>
    </citation>
    <scope>NUCLEOTIDE SEQUENCE [LARGE SCALE GENOMIC DNA]</scope>
    <source>
        <strain evidence="4">cv. 9930</strain>
    </source>
</reference>
<keyword evidence="2" id="KW-0732">Signal</keyword>
<dbReference type="Proteomes" id="UP000029981">
    <property type="component" value="Chromosome 3"/>
</dbReference>
<reference evidence="3 4" key="2">
    <citation type="journal article" date="2009" name="PLoS ONE">
        <title>An integrated genetic and cytogenetic map of the cucumber genome.</title>
        <authorList>
            <person name="Ren Y."/>
            <person name="Zhang Z."/>
            <person name="Liu J."/>
            <person name="Staub J.E."/>
            <person name="Han Y."/>
            <person name="Cheng Z."/>
            <person name="Li X."/>
            <person name="Lu J."/>
            <person name="Miao H."/>
            <person name="Kang H."/>
            <person name="Xie B."/>
            <person name="Gu X."/>
            <person name="Wang X."/>
            <person name="Du Y."/>
            <person name="Jin W."/>
            <person name="Huang S."/>
        </authorList>
    </citation>
    <scope>NUCLEOTIDE SEQUENCE [LARGE SCALE GENOMIC DNA]</scope>
    <source>
        <strain evidence="4">cv. 9930</strain>
    </source>
</reference>
<feature type="signal peptide" evidence="2">
    <location>
        <begin position="1"/>
        <end position="27"/>
    </location>
</feature>
<sequence>MGASALMIPAAVVTMILLLHIPSSCDALTTFQPLLSNHSSYGGKLMMGEEDMELEFLMESHISRILASSKNYQTASTTNANKASGGGCDRPPRYDSCLGKKRNNPPPPNCSPYNRANPC</sequence>
<name>A0A0A0LCJ4_CUCSA</name>
<dbReference type="AlphaFoldDB" id="A0A0A0LCJ4"/>
<evidence type="ECO:0000256" key="1">
    <source>
        <dbReference type="SAM" id="MobiDB-lite"/>
    </source>
</evidence>
<organism evidence="3 4">
    <name type="scientific">Cucumis sativus</name>
    <name type="common">Cucumber</name>
    <dbReference type="NCBI Taxonomy" id="3659"/>
    <lineage>
        <taxon>Eukaryota</taxon>
        <taxon>Viridiplantae</taxon>
        <taxon>Streptophyta</taxon>
        <taxon>Embryophyta</taxon>
        <taxon>Tracheophyta</taxon>
        <taxon>Spermatophyta</taxon>
        <taxon>Magnoliopsida</taxon>
        <taxon>eudicotyledons</taxon>
        <taxon>Gunneridae</taxon>
        <taxon>Pentapetalae</taxon>
        <taxon>rosids</taxon>
        <taxon>fabids</taxon>
        <taxon>Cucurbitales</taxon>
        <taxon>Cucurbitaceae</taxon>
        <taxon>Benincaseae</taxon>
        <taxon>Cucumis</taxon>
    </lineage>
</organism>
<evidence type="ECO:0008006" key="5">
    <source>
        <dbReference type="Google" id="ProtNLM"/>
    </source>
</evidence>
<dbReference type="Gramene" id="KGN57781">
    <property type="protein sequence ID" value="KGN57781"/>
    <property type="gene ID" value="Csa_3G298580"/>
</dbReference>
<evidence type="ECO:0000256" key="2">
    <source>
        <dbReference type="SAM" id="SignalP"/>
    </source>
</evidence>
<feature type="compositionally biased region" description="Polar residues" evidence="1">
    <location>
        <begin position="73"/>
        <end position="82"/>
    </location>
</feature>
<feature type="region of interest" description="Disordered" evidence="1">
    <location>
        <begin position="73"/>
        <end position="119"/>
    </location>
</feature>
<evidence type="ECO:0000313" key="3">
    <source>
        <dbReference type="EMBL" id="KGN57781.1"/>
    </source>
</evidence>
<feature type="chain" id="PRO_5001965946" description="Rapid ALkalinization Factor" evidence="2">
    <location>
        <begin position="28"/>
        <end position="119"/>
    </location>
</feature>
<gene>
    <name evidence="3" type="ORF">Csa_3G298580</name>
</gene>
<protein>
    <recommendedName>
        <fullName evidence="5">Rapid ALkalinization Factor</fullName>
    </recommendedName>
</protein>
<reference evidence="3 4" key="1">
    <citation type="journal article" date="2009" name="Nat. Genet.">
        <title>The genome of the cucumber, Cucumis sativus L.</title>
        <authorList>
            <person name="Huang S."/>
            <person name="Li R."/>
            <person name="Zhang Z."/>
            <person name="Li L."/>
            <person name="Gu X."/>
            <person name="Fan W."/>
            <person name="Lucas W.J."/>
            <person name="Wang X."/>
            <person name="Xie B."/>
            <person name="Ni P."/>
            <person name="Ren Y."/>
            <person name="Zhu H."/>
            <person name="Li J."/>
            <person name="Lin K."/>
            <person name="Jin W."/>
            <person name="Fei Z."/>
            <person name="Li G."/>
            <person name="Staub J."/>
            <person name="Kilian A."/>
            <person name="van der Vossen E.A."/>
            <person name="Wu Y."/>
            <person name="Guo J."/>
            <person name="He J."/>
            <person name="Jia Z."/>
            <person name="Ren Y."/>
            <person name="Tian G."/>
            <person name="Lu Y."/>
            <person name="Ruan J."/>
            <person name="Qian W."/>
            <person name="Wang M."/>
            <person name="Huang Q."/>
            <person name="Li B."/>
            <person name="Xuan Z."/>
            <person name="Cao J."/>
            <person name="Asan"/>
            <person name="Wu Z."/>
            <person name="Zhang J."/>
            <person name="Cai Q."/>
            <person name="Bai Y."/>
            <person name="Zhao B."/>
            <person name="Han Y."/>
            <person name="Li Y."/>
            <person name="Li X."/>
            <person name="Wang S."/>
            <person name="Shi Q."/>
            <person name="Liu S."/>
            <person name="Cho W.K."/>
            <person name="Kim J.Y."/>
            <person name="Xu Y."/>
            <person name="Heller-Uszynska K."/>
            <person name="Miao H."/>
            <person name="Cheng Z."/>
            <person name="Zhang S."/>
            <person name="Wu J."/>
            <person name="Yang Y."/>
            <person name="Kang H."/>
            <person name="Li M."/>
            <person name="Liang H."/>
            <person name="Ren X."/>
            <person name="Shi Z."/>
            <person name="Wen M."/>
            <person name="Jian M."/>
            <person name="Yang H."/>
            <person name="Zhang G."/>
            <person name="Yang Z."/>
            <person name="Chen R."/>
            <person name="Liu S."/>
            <person name="Li J."/>
            <person name="Ma L."/>
            <person name="Liu H."/>
            <person name="Zhou Y."/>
            <person name="Zhao J."/>
            <person name="Fang X."/>
            <person name="Li G."/>
            <person name="Fang L."/>
            <person name="Li Y."/>
            <person name="Liu D."/>
            <person name="Zheng H."/>
            <person name="Zhang Y."/>
            <person name="Qin N."/>
            <person name="Li Z."/>
            <person name="Yang G."/>
            <person name="Yang S."/>
            <person name="Bolund L."/>
            <person name="Kristiansen K."/>
            <person name="Zheng H."/>
            <person name="Li S."/>
            <person name="Zhang X."/>
            <person name="Yang H."/>
            <person name="Wang J."/>
            <person name="Sun R."/>
            <person name="Zhang B."/>
            <person name="Jiang S."/>
            <person name="Wang J."/>
            <person name="Du Y."/>
            <person name="Li S."/>
        </authorList>
    </citation>
    <scope>NUCLEOTIDE SEQUENCE [LARGE SCALE GENOMIC DNA]</scope>
    <source>
        <strain evidence="4">cv. 9930</strain>
    </source>
</reference>